<dbReference type="OrthoDB" id="4328496at2"/>
<reference evidence="1 2" key="1">
    <citation type="submission" date="2014-10" db="EMBL/GenBank/DDBJ databases">
        <title>Draft genome sequence of Actinoplanes utahensis NRRL 12052.</title>
        <authorList>
            <person name="Velasco-Bucheli B."/>
            <person name="del Cerro C."/>
            <person name="Hormigo D."/>
            <person name="Garcia J.L."/>
            <person name="Acebal C."/>
            <person name="Arroyo M."/>
            <person name="de la Mata I."/>
        </authorList>
    </citation>
    <scope>NUCLEOTIDE SEQUENCE [LARGE SCALE GENOMIC DNA]</scope>
    <source>
        <strain evidence="1 2">NRRL 12052</strain>
    </source>
</reference>
<dbReference type="EMBL" id="JRTT01000131">
    <property type="protein sequence ID" value="KHD73338.1"/>
    <property type="molecule type" value="Genomic_DNA"/>
</dbReference>
<dbReference type="STRING" id="1869.MB27_34415"/>
<proteinExistence type="predicted"/>
<evidence type="ECO:0008006" key="3">
    <source>
        <dbReference type="Google" id="ProtNLM"/>
    </source>
</evidence>
<dbReference type="AlphaFoldDB" id="A0A0A6UE57"/>
<dbReference type="Proteomes" id="UP000054537">
    <property type="component" value="Unassembled WGS sequence"/>
</dbReference>
<comment type="caution">
    <text evidence="1">The sequence shown here is derived from an EMBL/GenBank/DDBJ whole genome shotgun (WGS) entry which is preliminary data.</text>
</comment>
<protein>
    <recommendedName>
        <fullName evidence="3">Sugar phosphate isomerase</fullName>
    </recommendedName>
</protein>
<name>A0A0A6UE57_ACTUT</name>
<dbReference type="RefSeq" id="WP_043531864.1">
    <property type="nucleotide sequence ID" value="NZ_BAABKU010000044.1"/>
</dbReference>
<evidence type="ECO:0000313" key="2">
    <source>
        <dbReference type="Proteomes" id="UP000054537"/>
    </source>
</evidence>
<dbReference type="NCBIfam" id="NF035938">
    <property type="entry name" value="EboA_domain"/>
    <property type="match status" value="1"/>
</dbReference>
<evidence type="ECO:0000313" key="1">
    <source>
        <dbReference type="EMBL" id="KHD73338.1"/>
    </source>
</evidence>
<keyword evidence="2" id="KW-1185">Reference proteome</keyword>
<dbReference type="InterPro" id="IPR047715">
    <property type="entry name" value="EboA_dom"/>
</dbReference>
<accession>A0A0A6UE57</accession>
<organism evidence="1 2">
    <name type="scientific">Actinoplanes utahensis</name>
    <dbReference type="NCBI Taxonomy" id="1869"/>
    <lineage>
        <taxon>Bacteria</taxon>
        <taxon>Bacillati</taxon>
        <taxon>Actinomycetota</taxon>
        <taxon>Actinomycetes</taxon>
        <taxon>Micromonosporales</taxon>
        <taxon>Micromonosporaceae</taxon>
        <taxon>Actinoplanes</taxon>
    </lineage>
</organism>
<dbReference type="eggNOG" id="COG1082">
    <property type="taxonomic scope" value="Bacteria"/>
</dbReference>
<sequence>MTPDEWLPAAQAGIRQDPTAAARLLAEAPRRLGRASAAARVTLLTALAELPDGPAHVAGVYWTGDSGERLAVLAALPSVPQAVAVPLLEDALRSNDARLVAAALGPAATALDQGTWRQGVLKCVFLGIPLAGVHDLDRRADPELIAMLGGLAAERDAAGRALPADAAALLTETRQ</sequence>
<gene>
    <name evidence="1" type="ORF">MB27_34415</name>
</gene>